<keyword evidence="1" id="KW-0175">Coiled coil</keyword>
<accession>A0A9N9DCB5</accession>
<evidence type="ECO:0000256" key="1">
    <source>
        <dbReference type="SAM" id="Coils"/>
    </source>
</evidence>
<dbReference type="Proteomes" id="UP000789572">
    <property type="component" value="Unassembled WGS sequence"/>
</dbReference>
<dbReference type="AlphaFoldDB" id="A0A9N9DCB5"/>
<organism evidence="2 3">
    <name type="scientific">Paraglomus occultum</name>
    <dbReference type="NCBI Taxonomy" id="144539"/>
    <lineage>
        <taxon>Eukaryota</taxon>
        <taxon>Fungi</taxon>
        <taxon>Fungi incertae sedis</taxon>
        <taxon>Mucoromycota</taxon>
        <taxon>Glomeromycotina</taxon>
        <taxon>Glomeromycetes</taxon>
        <taxon>Paraglomerales</taxon>
        <taxon>Paraglomeraceae</taxon>
        <taxon>Paraglomus</taxon>
    </lineage>
</organism>
<dbReference type="EMBL" id="CAJVPJ010003092">
    <property type="protein sequence ID" value="CAG8634697.1"/>
    <property type="molecule type" value="Genomic_DNA"/>
</dbReference>
<evidence type="ECO:0000313" key="2">
    <source>
        <dbReference type="EMBL" id="CAG8634697.1"/>
    </source>
</evidence>
<proteinExistence type="predicted"/>
<gene>
    <name evidence="2" type="ORF">POCULU_LOCUS9089</name>
</gene>
<name>A0A9N9DCB5_9GLOM</name>
<comment type="caution">
    <text evidence="2">The sequence shown here is derived from an EMBL/GenBank/DDBJ whole genome shotgun (WGS) entry which is preliminary data.</text>
</comment>
<sequence>QAILKENELSKQMGTQLIKELKELSSHLPENEKFVEEIIVEALREDIEKKKEYLKKARDGLEKNSLSNVKEKVVGSVSKFFGGGKQDKNLIQEDLDKVCQAQADLTESKVKLESVKKILERIENYKEQLEQQLEARIEEDTEFQEIFKESLYGASETKDIQMEEFE</sequence>
<feature type="non-terminal residue" evidence="2">
    <location>
        <position position="1"/>
    </location>
</feature>
<evidence type="ECO:0000313" key="3">
    <source>
        <dbReference type="Proteomes" id="UP000789572"/>
    </source>
</evidence>
<feature type="coiled-coil region" evidence="1">
    <location>
        <begin position="112"/>
        <end position="142"/>
    </location>
</feature>
<protein>
    <submittedName>
        <fullName evidence="2">2274_t:CDS:1</fullName>
    </submittedName>
</protein>
<reference evidence="2" key="1">
    <citation type="submission" date="2021-06" db="EMBL/GenBank/DDBJ databases">
        <authorList>
            <person name="Kallberg Y."/>
            <person name="Tangrot J."/>
            <person name="Rosling A."/>
        </authorList>
    </citation>
    <scope>NUCLEOTIDE SEQUENCE</scope>
    <source>
        <strain evidence="2">IA702</strain>
    </source>
</reference>
<keyword evidence="3" id="KW-1185">Reference proteome</keyword>